<sequence>MDKIENAKSEAEEVKVAMLENSNGAGEHKDVNQKAEKPQCTRKKWKEPAAKPKGNQKMEYLRANKGLIATVLISAVIIFTVVVAMLVTKEADGHGHSKVHNATEIP</sequence>
<reference evidence="3 4" key="1">
    <citation type="submission" date="2024-05" db="EMBL/GenBank/DDBJ databases">
        <title>A high-quality chromosomal-level genome assembly of Topmouth culter (Culter alburnus).</title>
        <authorList>
            <person name="Zhao H."/>
        </authorList>
    </citation>
    <scope>NUCLEOTIDE SEQUENCE [LARGE SCALE GENOMIC DNA]</scope>
    <source>
        <strain evidence="3">CATC2023</strain>
        <tissue evidence="3">Muscle</tissue>
    </source>
</reference>
<proteinExistence type="predicted"/>
<evidence type="ECO:0000313" key="4">
    <source>
        <dbReference type="Proteomes" id="UP001479290"/>
    </source>
</evidence>
<dbReference type="EMBL" id="JAWDJR010000005">
    <property type="protein sequence ID" value="KAK9974181.1"/>
    <property type="molecule type" value="Genomic_DNA"/>
</dbReference>
<feature type="transmembrane region" description="Helical" evidence="2">
    <location>
        <begin position="66"/>
        <end position="87"/>
    </location>
</feature>
<evidence type="ECO:0000313" key="3">
    <source>
        <dbReference type="EMBL" id="KAK9974181.1"/>
    </source>
</evidence>
<evidence type="ECO:0000256" key="2">
    <source>
        <dbReference type="SAM" id="Phobius"/>
    </source>
</evidence>
<keyword evidence="2" id="KW-0472">Membrane</keyword>
<keyword evidence="2" id="KW-1133">Transmembrane helix</keyword>
<evidence type="ECO:0000256" key="1">
    <source>
        <dbReference type="SAM" id="MobiDB-lite"/>
    </source>
</evidence>
<feature type="compositionally biased region" description="Basic and acidic residues" evidence="1">
    <location>
        <begin position="26"/>
        <end position="39"/>
    </location>
</feature>
<organism evidence="3 4">
    <name type="scientific">Culter alburnus</name>
    <name type="common">Topmouth culter</name>
    <dbReference type="NCBI Taxonomy" id="194366"/>
    <lineage>
        <taxon>Eukaryota</taxon>
        <taxon>Metazoa</taxon>
        <taxon>Chordata</taxon>
        <taxon>Craniata</taxon>
        <taxon>Vertebrata</taxon>
        <taxon>Euteleostomi</taxon>
        <taxon>Actinopterygii</taxon>
        <taxon>Neopterygii</taxon>
        <taxon>Teleostei</taxon>
        <taxon>Ostariophysi</taxon>
        <taxon>Cypriniformes</taxon>
        <taxon>Xenocyprididae</taxon>
        <taxon>Xenocypridinae</taxon>
        <taxon>Culter</taxon>
    </lineage>
</organism>
<feature type="compositionally biased region" description="Basic and acidic residues" evidence="1">
    <location>
        <begin position="1"/>
        <end position="15"/>
    </location>
</feature>
<keyword evidence="2" id="KW-0812">Transmembrane</keyword>
<keyword evidence="4" id="KW-1185">Reference proteome</keyword>
<protein>
    <submittedName>
        <fullName evidence="3">Uncharacterized protein</fullName>
    </submittedName>
</protein>
<gene>
    <name evidence="3" type="ORF">ABG768_022287</name>
</gene>
<comment type="caution">
    <text evidence="3">The sequence shown here is derived from an EMBL/GenBank/DDBJ whole genome shotgun (WGS) entry which is preliminary data.</text>
</comment>
<accession>A0AAW2AKI1</accession>
<feature type="region of interest" description="Disordered" evidence="1">
    <location>
        <begin position="1"/>
        <end position="53"/>
    </location>
</feature>
<dbReference type="Proteomes" id="UP001479290">
    <property type="component" value="Unassembled WGS sequence"/>
</dbReference>
<dbReference type="AlphaFoldDB" id="A0AAW2AKI1"/>
<name>A0AAW2AKI1_CULAL</name>